<dbReference type="PANTHER" id="PTHR45339:SF1">
    <property type="entry name" value="HYBRID SIGNAL TRANSDUCTION HISTIDINE KINASE J"/>
    <property type="match status" value="1"/>
</dbReference>
<evidence type="ECO:0000313" key="9">
    <source>
        <dbReference type="EMBL" id="QOP45754.1"/>
    </source>
</evidence>
<dbReference type="InterPro" id="IPR001789">
    <property type="entry name" value="Sig_transdc_resp-reg_receiver"/>
</dbReference>
<dbReference type="Gene3D" id="1.10.287.130">
    <property type="match status" value="1"/>
</dbReference>
<dbReference type="Pfam" id="PF00072">
    <property type="entry name" value="Response_reg"/>
    <property type="match status" value="1"/>
</dbReference>
<evidence type="ECO:0000256" key="4">
    <source>
        <dbReference type="ARBA" id="ARBA00023012"/>
    </source>
</evidence>
<dbReference type="PROSITE" id="PS50110">
    <property type="entry name" value="RESPONSE_REGULATORY"/>
    <property type="match status" value="1"/>
</dbReference>
<dbReference type="Gene3D" id="3.30.565.10">
    <property type="entry name" value="Histidine kinase-like ATPase, C-terminal domain"/>
    <property type="match status" value="1"/>
</dbReference>
<proteinExistence type="predicted"/>
<dbReference type="InterPro" id="IPR036890">
    <property type="entry name" value="HATPase_C_sf"/>
</dbReference>
<keyword evidence="3 5" id="KW-0597">Phosphoprotein</keyword>
<dbReference type="RefSeq" id="WP_193109662.1">
    <property type="nucleotide sequence ID" value="NZ_CP041406.1"/>
</dbReference>
<feature type="domain" description="Histidine kinase" evidence="7">
    <location>
        <begin position="87"/>
        <end position="308"/>
    </location>
</feature>
<dbReference type="InterPro" id="IPR011006">
    <property type="entry name" value="CheY-like_superfamily"/>
</dbReference>
<reference evidence="9 10" key="1">
    <citation type="submission" date="2019-07" db="EMBL/GenBank/DDBJ databases">
        <title>Sulfurimonas paralvinellae sp. nov., a novel mesophilic, hydrogen- and sulfur-oxidizing chemolithoautotroph within the Epsilonproteo- bacteria isolated from a deep-sea hydrothermal vent polychaete nest, reclassification of Thiomicrospira denitrificans as Sulfurimonas denitrificans comb. nov. and emended description of the genus Sulfurimonas.</title>
        <authorList>
            <person name="Wang S."/>
            <person name="Jiang L."/>
            <person name="Shao Z."/>
        </authorList>
    </citation>
    <scope>NUCLEOTIDE SEQUENCE [LARGE SCALE GENOMIC DNA]</scope>
    <source>
        <strain evidence="9 10">GO25</strain>
    </source>
</reference>
<dbReference type="InterPro" id="IPR004358">
    <property type="entry name" value="Sig_transdc_His_kin-like_C"/>
</dbReference>
<gene>
    <name evidence="9" type="ORF">FM071_05425</name>
</gene>
<dbReference type="Proteomes" id="UP000593580">
    <property type="component" value="Chromosome"/>
</dbReference>
<dbReference type="PRINTS" id="PR00344">
    <property type="entry name" value="BCTRLSENSOR"/>
</dbReference>
<keyword evidence="10" id="KW-1185">Reference proteome</keyword>
<dbReference type="SMART" id="SM00388">
    <property type="entry name" value="HisKA"/>
    <property type="match status" value="1"/>
</dbReference>
<dbReference type="Pfam" id="PF00512">
    <property type="entry name" value="HisKA"/>
    <property type="match status" value="1"/>
</dbReference>
<dbReference type="InterPro" id="IPR036097">
    <property type="entry name" value="HisK_dim/P_sf"/>
</dbReference>
<evidence type="ECO:0000256" key="2">
    <source>
        <dbReference type="ARBA" id="ARBA00012438"/>
    </source>
</evidence>
<dbReference type="EMBL" id="CP041406">
    <property type="protein sequence ID" value="QOP45754.1"/>
    <property type="molecule type" value="Genomic_DNA"/>
</dbReference>
<dbReference type="GO" id="GO:0000155">
    <property type="term" value="F:phosphorelay sensor kinase activity"/>
    <property type="evidence" value="ECO:0007669"/>
    <property type="project" value="InterPro"/>
</dbReference>
<evidence type="ECO:0000256" key="1">
    <source>
        <dbReference type="ARBA" id="ARBA00000085"/>
    </source>
</evidence>
<dbReference type="SUPFAM" id="SSF55874">
    <property type="entry name" value="ATPase domain of HSP90 chaperone/DNA topoisomerase II/histidine kinase"/>
    <property type="match status" value="1"/>
</dbReference>
<dbReference type="InterPro" id="IPR003594">
    <property type="entry name" value="HATPase_dom"/>
</dbReference>
<comment type="catalytic activity">
    <reaction evidence="1">
        <text>ATP + protein L-histidine = ADP + protein N-phospho-L-histidine.</text>
        <dbReference type="EC" id="2.7.13.3"/>
    </reaction>
</comment>
<keyword evidence="6" id="KW-0175">Coiled coil</keyword>
<evidence type="ECO:0000313" key="10">
    <source>
        <dbReference type="Proteomes" id="UP000593580"/>
    </source>
</evidence>
<dbReference type="Pfam" id="PF02518">
    <property type="entry name" value="HATPase_c"/>
    <property type="match status" value="1"/>
</dbReference>
<dbReference type="SMART" id="SM00387">
    <property type="entry name" value="HATPase_c"/>
    <property type="match status" value="1"/>
</dbReference>
<dbReference type="PANTHER" id="PTHR45339">
    <property type="entry name" value="HYBRID SIGNAL TRANSDUCTION HISTIDINE KINASE J"/>
    <property type="match status" value="1"/>
</dbReference>
<dbReference type="InterPro" id="IPR003661">
    <property type="entry name" value="HisK_dim/P_dom"/>
</dbReference>
<dbReference type="AlphaFoldDB" id="A0A7M1B7S8"/>
<dbReference type="Gene3D" id="3.40.50.2300">
    <property type="match status" value="1"/>
</dbReference>
<dbReference type="InterPro" id="IPR005467">
    <property type="entry name" value="His_kinase_dom"/>
</dbReference>
<dbReference type="PROSITE" id="PS50109">
    <property type="entry name" value="HIS_KIN"/>
    <property type="match status" value="1"/>
</dbReference>
<evidence type="ECO:0000259" key="8">
    <source>
        <dbReference type="PROSITE" id="PS50110"/>
    </source>
</evidence>
<name>A0A7M1B7S8_9BACT</name>
<dbReference type="SUPFAM" id="SSF47384">
    <property type="entry name" value="Homodimeric domain of signal transducing histidine kinase"/>
    <property type="match status" value="1"/>
</dbReference>
<evidence type="ECO:0000256" key="3">
    <source>
        <dbReference type="ARBA" id="ARBA00022553"/>
    </source>
</evidence>
<dbReference type="SUPFAM" id="SSF52172">
    <property type="entry name" value="CheY-like"/>
    <property type="match status" value="1"/>
</dbReference>
<dbReference type="CDD" id="cd00156">
    <property type="entry name" value="REC"/>
    <property type="match status" value="1"/>
</dbReference>
<evidence type="ECO:0000256" key="5">
    <source>
        <dbReference type="PROSITE-ProRule" id="PRU00169"/>
    </source>
</evidence>
<sequence length="558" mass="63201">MINIFKSKKSDTIAALEDEIYNLKAKILDQEKIIQHATNSNRGRLALEQIKKIESLEAEVKRQQKRVKDAKAVAQEAHRVKSEFLSNIRHEIRTPMNSIIVFAELLVQETQTPKLQNYAKNIYTSGKKLLEMIDDIINLSKVERGTFTLDEKPVEIKTLIGNIVKFQRDEAARKGLEFTLDIDADLPDSLMLDESKIEDIFTNLIENAIKFTKRGFVHVKLLKNGEDIVKNAVNMTLIVEDSGVGINEDDREKIFEIFEKSTVKDKTAGMGLGLSINKRMAREMNGDIYLEPKAGEGSKFVFTIKDVEVVLPSTESQDFNADMIDFSLIRPEGGTIMVVDENAEVRNLIRDVFFESALKVLSFDNPRDAIDTLKKSDVDMIYIDIDMLTSDDNAVSKILRGISQAPVVTLTDKRIKDIDLRSSAAKIAGHLKKPLLKSELFKVSLHALNNTKQRQHALVLEDESIFDHLERSQVEGFLSLASKQLNRLYANASSTNDLEAIRAFAKELLNVSQECDIKELVQFAEKLLVKIDLFEIEAINTMLQEYKRKISLLKKSIV</sequence>
<evidence type="ECO:0000259" key="7">
    <source>
        <dbReference type="PROSITE" id="PS50109"/>
    </source>
</evidence>
<feature type="modified residue" description="4-aspartylphosphate" evidence="5">
    <location>
        <position position="384"/>
    </location>
</feature>
<protein>
    <recommendedName>
        <fullName evidence="2">histidine kinase</fullName>
        <ecNumber evidence="2">2.7.13.3</ecNumber>
    </recommendedName>
</protein>
<organism evidence="9 10">
    <name type="scientific">Sulfurimonas paralvinellae</name>
    <dbReference type="NCBI Taxonomy" id="317658"/>
    <lineage>
        <taxon>Bacteria</taxon>
        <taxon>Pseudomonadati</taxon>
        <taxon>Campylobacterota</taxon>
        <taxon>Epsilonproteobacteria</taxon>
        <taxon>Campylobacterales</taxon>
        <taxon>Sulfurimonadaceae</taxon>
        <taxon>Sulfurimonas</taxon>
    </lineage>
</organism>
<feature type="domain" description="Response regulatory" evidence="8">
    <location>
        <begin position="335"/>
        <end position="448"/>
    </location>
</feature>
<evidence type="ECO:0000256" key="6">
    <source>
        <dbReference type="SAM" id="Coils"/>
    </source>
</evidence>
<keyword evidence="4" id="KW-0902">Two-component regulatory system</keyword>
<accession>A0A7M1B7S8</accession>
<dbReference type="EC" id="2.7.13.3" evidence="2"/>
<dbReference type="KEGG" id="spal:FM071_05425"/>
<dbReference type="CDD" id="cd00082">
    <property type="entry name" value="HisKA"/>
    <property type="match status" value="1"/>
</dbReference>
<dbReference type="SMART" id="SM00448">
    <property type="entry name" value="REC"/>
    <property type="match status" value="1"/>
</dbReference>
<feature type="coiled-coil region" evidence="6">
    <location>
        <begin position="13"/>
        <end position="73"/>
    </location>
</feature>